<dbReference type="Pfam" id="PF08547">
    <property type="entry name" value="CIA30"/>
    <property type="match status" value="1"/>
</dbReference>
<dbReference type="InterPro" id="IPR036291">
    <property type="entry name" value="NAD(P)-bd_dom_sf"/>
</dbReference>
<proteinExistence type="predicted"/>
<dbReference type="InterPro" id="IPR016040">
    <property type="entry name" value="NAD(P)-bd_dom"/>
</dbReference>
<reference evidence="5" key="1">
    <citation type="submission" date="2021-01" db="EMBL/GenBank/DDBJ databases">
        <authorList>
            <person name="Corre E."/>
            <person name="Pelletier E."/>
            <person name="Niang G."/>
            <person name="Scheremetjew M."/>
            <person name="Finn R."/>
            <person name="Kale V."/>
            <person name="Holt S."/>
            <person name="Cochrane G."/>
            <person name="Meng A."/>
            <person name="Brown T."/>
            <person name="Cohen L."/>
        </authorList>
    </citation>
    <scope>NUCLEOTIDE SEQUENCE</scope>
    <source>
        <strain evidence="5">PLY429</strain>
    </source>
</reference>
<dbReference type="PANTHER" id="PTHR15020">
    <property type="entry name" value="FLAVIN REDUCTASE-RELATED"/>
    <property type="match status" value="1"/>
</dbReference>
<feature type="region of interest" description="Disordered" evidence="1">
    <location>
        <begin position="1"/>
        <end position="20"/>
    </location>
</feature>
<dbReference type="EMBL" id="HBGG01016539">
    <property type="protein sequence ID" value="CAD9206257.1"/>
    <property type="molecule type" value="Transcribed_RNA"/>
</dbReference>
<dbReference type="AlphaFoldDB" id="A0A7S1SQV2"/>
<dbReference type="PANTHER" id="PTHR15020:SF11">
    <property type="entry name" value="OS06G0360300 PROTEIN"/>
    <property type="match status" value="1"/>
</dbReference>
<keyword evidence="2" id="KW-0812">Transmembrane</keyword>
<dbReference type="Gene3D" id="3.40.50.720">
    <property type="entry name" value="NAD(P)-binding Rossmann-like Domain"/>
    <property type="match status" value="2"/>
</dbReference>
<feature type="domain" description="NADH:ubiquinone oxidoreductase intermediate-associated protein 30" evidence="3">
    <location>
        <begin position="283"/>
        <end position="445"/>
    </location>
</feature>
<dbReference type="InterPro" id="IPR008979">
    <property type="entry name" value="Galactose-bd-like_sf"/>
</dbReference>
<organism evidence="5">
    <name type="scientific">Tetraselmis chuii</name>
    <dbReference type="NCBI Taxonomy" id="63592"/>
    <lineage>
        <taxon>Eukaryota</taxon>
        <taxon>Viridiplantae</taxon>
        <taxon>Chlorophyta</taxon>
        <taxon>core chlorophytes</taxon>
        <taxon>Chlorodendrophyceae</taxon>
        <taxon>Chlorodendrales</taxon>
        <taxon>Chlorodendraceae</taxon>
        <taxon>Tetraselmis</taxon>
    </lineage>
</organism>
<sequence length="655" mass="69049">MYSSSTLSKATSRSVCNDRRLQPVMASTRPLSAVGAVPLPRLGSPNKLRIRLSSAGRASKQQPSQRLRPVAALPAVTLAAAMPPPAQAAMWMFLGIATVGAAAVCAVGYAAEQRAKAEQLEGAKEQPVAATAAAGKEKRDAVLVVGSAGKLGAEVTAALLAAGRCVVAAGRQSDESALEAALAEAGLKAGAASVGDGYLHLAPGVDISRPETLSRELFRGVAQVVAAVGPRFGKQADGSMGFGAGSSPAEVDAEGVAALVAAAQAHLPSVGTRRSAAEVLSLATEEDVQRWRPLNDVIMGGQSSSGMELLTNGEDGSAVWSGTVIVEGGGFCGLRTEPADLKLDDFDGIRLRVKGGGQRFKLNLKTEEQMDVPESTYQACFNTVEGEWVEVFLPWHEFRCVKRASFDPSGPPLDPTHVRQVGLVYSRFEFNGLPNPFFTPGEFRLLLDGGVSGYKDPRPEFVLVSSAGVERNARIGDDQEARARDIPILRLNPGGILNAKYDGECALRASRLAYTIIRPTGLVQPKEVEEEEEKEEGSGARGCRVLELGQGDVVSGKISRGEVARLVATALSLPEAVGKTVEARRCEAADSLGRVTNEKELKALVLSTHADWDRAKYGIPPFPRPVEYVSPPPPETPAQVDAPQQPEATEAVATR</sequence>
<evidence type="ECO:0000259" key="4">
    <source>
        <dbReference type="Pfam" id="PF13460"/>
    </source>
</evidence>
<accession>A0A7S1SQV2</accession>
<feature type="domain" description="NAD(P)-binding" evidence="4">
    <location>
        <begin position="461"/>
        <end position="572"/>
    </location>
</feature>
<feature type="region of interest" description="Disordered" evidence="1">
    <location>
        <begin position="625"/>
        <end position="655"/>
    </location>
</feature>
<evidence type="ECO:0008006" key="6">
    <source>
        <dbReference type="Google" id="ProtNLM"/>
    </source>
</evidence>
<feature type="compositionally biased region" description="Pro residues" evidence="1">
    <location>
        <begin position="625"/>
        <end position="636"/>
    </location>
</feature>
<dbReference type="SUPFAM" id="SSF51735">
    <property type="entry name" value="NAD(P)-binding Rossmann-fold domains"/>
    <property type="match status" value="1"/>
</dbReference>
<evidence type="ECO:0000256" key="2">
    <source>
        <dbReference type="SAM" id="Phobius"/>
    </source>
</evidence>
<keyword evidence="2" id="KW-1133">Transmembrane helix</keyword>
<dbReference type="SUPFAM" id="SSF49785">
    <property type="entry name" value="Galactose-binding domain-like"/>
    <property type="match status" value="1"/>
</dbReference>
<evidence type="ECO:0000256" key="1">
    <source>
        <dbReference type="SAM" id="MobiDB-lite"/>
    </source>
</evidence>
<evidence type="ECO:0000313" key="5">
    <source>
        <dbReference type="EMBL" id="CAD9206257.1"/>
    </source>
</evidence>
<protein>
    <recommendedName>
        <fullName evidence="6">NADH:ubiquinone oxidoreductase intermediate-associated protein 30 domain-containing protein</fullName>
    </recommendedName>
</protein>
<gene>
    <name evidence="5" type="ORF">TCHU04912_LOCUS8493</name>
</gene>
<dbReference type="InterPro" id="IPR013857">
    <property type="entry name" value="NADH-UbQ_OxRdtase-assoc_prot30"/>
</dbReference>
<keyword evidence="2" id="KW-0472">Membrane</keyword>
<name>A0A7S1SQV2_9CHLO</name>
<dbReference type="Pfam" id="PF13460">
    <property type="entry name" value="NAD_binding_10"/>
    <property type="match status" value="1"/>
</dbReference>
<feature type="transmembrane region" description="Helical" evidence="2">
    <location>
        <begin position="89"/>
        <end position="111"/>
    </location>
</feature>
<evidence type="ECO:0000259" key="3">
    <source>
        <dbReference type="Pfam" id="PF08547"/>
    </source>
</evidence>
<feature type="compositionally biased region" description="Low complexity" evidence="1">
    <location>
        <begin position="1"/>
        <end position="14"/>
    </location>
</feature>